<dbReference type="AlphaFoldDB" id="A0A1G9XWF7"/>
<keyword evidence="3" id="KW-1185">Reference proteome</keyword>
<evidence type="ECO:0000256" key="1">
    <source>
        <dbReference type="SAM" id="Phobius"/>
    </source>
</evidence>
<dbReference type="RefSeq" id="WP_091715253.1">
    <property type="nucleotide sequence ID" value="NZ_FNHS01000005.1"/>
</dbReference>
<evidence type="ECO:0000313" key="2">
    <source>
        <dbReference type="EMBL" id="SDN01107.1"/>
    </source>
</evidence>
<gene>
    <name evidence="2" type="ORF">SAMN05216360_10562</name>
</gene>
<organism evidence="2 3">
    <name type="scientific">Methylobacterium phyllostachyos</name>
    <dbReference type="NCBI Taxonomy" id="582672"/>
    <lineage>
        <taxon>Bacteria</taxon>
        <taxon>Pseudomonadati</taxon>
        <taxon>Pseudomonadota</taxon>
        <taxon>Alphaproteobacteria</taxon>
        <taxon>Hyphomicrobiales</taxon>
        <taxon>Methylobacteriaceae</taxon>
        <taxon>Methylobacterium</taxon>
    </lineage>
</organism>
<feature type="transmembrane region" description="Helical" evidence="1">
    <location>
        <begin position="143"/>
        <end position="161"/>
    </location>
</feature>
<protein>
    <recommendedName>
        <fullName evidence="4">Hydrolase</fullName>
    </recommendedName>
</protein>
<name>A0A1G9XWF7_9HYPH</name>
<accession>A0A1G9XWF7</accession>
<dbReference type="EMBL" id="FNHS01000005">
    <property type="protein sequence ID" value="SDN01107.1"/>
    <property type="molecule type" value="Genomic_DNA"/>
</dbReference>
<feature type="transmembrane region" description="Helical" evidence="1">
    <location>
        <begin position="111"/>
        <end position="137"/>
    </location>
</feature>
<reference evidence="3" key="1">
    <citation type="submission" date="2016-10" db="EMBL/GenBank/DDBJ databases">
        <authorList>
            <person name="Varghese N."/>
            <person name="Submissions S."/>
        </authorList>
    </citation>
    <scope>NUCLEOTIDE SEQUENCE [LARGE SCALE GENOMIC DNA]</scope>
    <source>
        <strain evidence="3">BL47</strain>
    </source>
</reference>
<proteinExistence type="predicted"/>
<keyword evidence="1" id="KW-1133">Transmembrane helix</keyword>
<keyword evidence="1" id="KW-0472">Membrane</keyword>
<keyword evidence="1" id="KW-0812">Transmembrane</keyword>
<sequence>MFYLPGFDPRDPEVYWGLFRREARLTASRRGAEIAVGDPVRSADGLELAWTARSRGVTTRTILLRWEDIVRARFPQPDWARLRGVPTLLWRLWRSGYAADLRREGWRFSTVIFGVHAIYLALVLLSLAVAGGLAGLVPAALQPWPLLAVPPLAYGILIGLVRATRGKPFYVPHLVDDTAFTHAYAAGGAPEVAPRLDAFAARIQAAEGEADEVVVVGHSSSSFLGIEVLDRVLARDPAFGTRGTPVTFVSIGSVIPWLGLDPAAQEFRDALLRFGRARQIGWIDVRAPWDWLSIHGKNPLDACALTPPDPERPAVLGVMINDLITGADVRRRQWNLFQMHFQLLMASQSVDGFDYLDLMTGPDPVHTLASRCRESDRARPPADQSSL</sequence>
<evidence type="ECO:0008006" key="4">
    <source>
        <dbReference type="Google" id="ProtNLM"/>
    </source>
</evidence>
<evidence type="ECO:0000313" key="3">
    <source>
        <dbReference type="Proteomes" id="UP000198704"/>
    </source>
</evidence>
<dbReference type="OrthoDB" id="7257484at2"/>
<dbReference type="STRING" id="582672.SAMN05216360_10562"/>
<dbReference type="Proteomes" id="UP000198704">
    <property type="component" value="Unassembled WGS sequence"/>
</dbReference>